<evidence type="ECO:0000313" key="2">
    <source>
        <dbReference type="EMBL" id="WRY32960.1"/>
    </source>
</evidence>
<feature type="domain" description="DUF6036" evidence="1">
    <location>
        <begin position="17"/>
        <end position="167"/>
    </location>
</feature>
<accession>A0ABZ1DW16</accession>
<protein>
    <submittedName>
        <fullName evidence="2">DUF6036 family nucleotidyltransferase</fullName>
    </submittedName>
</protein>
<dbReference type="InterPro" id="IPR045792">
    <property type="entry name" value="DUF6036"/>
</dbReference>
<reference evidence="2 3" key="1">
    <citation type="submission" date="2023-09" db="EMBL/GenBank/DDBJ databases">
        <title>Thioclava shenzhenensis sp. nov., a multidrug resistant bacteria-antagonizing species isolated from coastal seawater.</title>
        <authorList>
            <person name="Long M."/>
        </authorList>
    </citation>
    <scope>NUCLEOTIDE SEQUENCE [LARGE SCALE GENOMIC DNA]</scope>
    <source>
        <strain evidence="2 3">FTW29</strain>
    </source>
</reference>
<dbReference type="Proteomes" id="UP001623290">
    <property type="component" value="Chromosome"/>
</dbReference>
<dbReference type="Pfam" id="PF19502">
    <property type="entry name" value="DUF6036"/>
    <property type="match status" value="1"/>
</dbReference>
<keyword evidence="3" id="KW-1185">Reference proteome</keyword>
<sequence length="185" mass="20934">MSSVRTSEDMERAVRAIARHFKSDAVFIIGSQSVILEWPSAPVLLRTSGEIDAYPGNAEEWEAENPIEASEEISALFGWGSHFQDTHGFYIDGVDRNTAVLPEDWMHRCIKMHVDVDGRRVTAIAPSPEDLAAAKLIRYDDKDLDYVRERDRFKPLDRNRVIQSLEDSSADPALISRARSFVLNM</sequence>
<gene>
    <name evidence="2" type="ORF">RPE78_09645</name>
</gene>
<organism evidence="2 3">
    <name type="scientific">Thioclava litoralis</name>
    <dbReference type="NCBI Taxonomy" id="3076557"/>
    <lineage>
        <taxon>Bacteria</taxon>
        <taxon>Pseudomonadati</taxon>
        <taxon>Pseudomonadota</taxon>
        <taxon>Alphaproteobacteria</taxon>
        <taxon>Rhodobacterales</taxon>
        <taxon>Paracoccaceae</taxon>
        <taxon>Thioclava</taxon>
    </lineage>
</organism>
<name>A0ABZ1DW16_9RHOB</name>
<evidence type="ECO:0000259" key="1">
    <source>
        <dbReference type="Pfam" id="PF19502"/>
    </source>
</evidence>
<evidence type="ECO:0000313" key="3">
    <source>
        <dbReference type="Proteomes" id="UP001623290"/>
    </source>
</evidence>
<proteinExistence type="predicted"/>
<dbReference type="EMBL" id="CP135443">
    <property type="protein sequence ID" value="WRY32960.1"/>
    <property type="molecule type" value="Genomic_DNA"/>
</dbReference>
<dbReference type="RefSeq" id="WP_406720434.1">
    <property type="nucleotide sequence ID" value="NZ_CP135443.1"/>
</dbReference>